<reference evidence="4" key="1">
    <citation type="submission" date="2006-10" db="EMBL/GenBank/DDBJ databases">
        <title>Complete sequence of Solibacter usitatus Ellin6076.</title>
        <authorList>
            <consortium name="US DOE Joint Genome Institute"/>
            <person name="Copeland A."/>
            <person name="Lucas S."/>
            <person name="Lapidus A."/>
            <person name="Barry K."/>
            <person name="Detter J.C."/>
            <person name="Glavina del Rio T."/>
            <person name="Hammon N."/>
            <person name="Israni S."/>
            <person name="Dalin E."/>
            <person name="Tice H."/>
            <person name="Pitluck S."/>
            <person name="Thompson L.S."/>
            <person name="Brettin T."/>
            <person name="Bruce D."/>
            <person name="Han C."/>
            <person name="Tapia R."/>
            <person name="Gilna P."/>
            <person name="Schmutz J."/>
            <person name="Larimer F."/>
            <person name="Land M."/>
            <person name="Hauser L."/>
            <person name="Kyrpides N."/>
            <person name="Mikhailova N."/>
            <person name="Janssen P.H."/>
            <person name="Kuske C.R."/>
            <person name="Richardson P."/>
        </authorList>
    </citation>
    <scope>NUCLEOTIDE SEQUENCE</scope>
    <source>
        <strain evidence="4">Ellin6076</strain>
    </source>
</reference>
<feature type="transmembrane region" description="Helical" evidence="1">
    <location>
        <begin position="252"/>
        <end position="269"/>
    </location>
</feature>
<dbReference type="InterPro" id="IPR050879">
    <property type="entry name" value="Acyltransferase_3"/>
</dbReference>
<feature type="transmembrane region" description="Helical" evidence="1">
    <location>
        <begin position="224"/>
        <end position="240"/>
    </location>
</feature>
<gene>
    <name evidence="4" type="ordered locus">Acid_1188</name>
</gene>
<organism evidence="4">
    <name type="scientific">Solibacter usitatus (strain Ellin6076)</name>
    <dbReference type="NCBI Taxonomy" id="234267"/>
    <lineage>
        <taxon>Bacteria</taxon>
        <taxon>Pseudomonadati</taxon>
        <taxon>Acidobacteriota</taxon>
        <taxon>Terriglobia</taxon>
        <taxon>Bryobacterales</taxon>
        <taxon>Solibacteraceae</taxon>
        <taxon>Candidatus Solibacter</taxon>
    </lineage>
</organism>
<name>Q029U4_SOLUE</name>
<feature type="domain" description="SGNH" evidence="3">
    <location>
        <begin position="446"/>
        <end position="666"/>
    </location>
</feature>
<dbReference type="EMBL" id="CP000473">
    <property type="protein sequence ID" value="ABJ82182.1"/>
    <property type="molecule type" value="Genomic_DNA"/>
</dbReference>
<keyword evidence="4" id="KW-0012">Acyltransferase</keyword>
<dbReference type="InParanoid" id="Q029U4"/>
<evidence type="ECO:0000259" key="2">
    <source>
        <dbReference type="Pfam" id="PF01757"/>
    </source>
</evidence>
<dbReference type="Pfam" id="PF19040">
    <property type="entry name" value="SGNH"/>
    <property type="match status" value="1"/>
</dbReference>
<feature type="transmembrane region" description="Helical" evidence="1">
    <location>
        <begin position="62"/>
        <end position="82"/>
    </location>
</feature>
<keyword evidence="1" id="KW-1133">Transmembrane helix</keyword>
<dbReference type="InterPro" id="IPR002656">
    <property type="entry name" value="Acyl_transf_3_dom"/>
</dbReference>
<feature type="transmembrane region" description="Helical" evidence="1">
    <location>
        <begin position="346"/>
        <end position="366"/>
    </location>
</feature>
<dbReference type="AlphaFoldDB" id="Q029U4"/>
<feature type="transmembrane region" description="Helical" evidence="1">
    <location>
        <begin position="307"/>
        <end position="326"/>
    </location>
</feature>
<dbReference type="GO" id="GO:0016747">
    <property type="term" value="F:acyltransferase activity, transferring groups other than amino-acyl groups"/>
    <property type="evidence" value="ECO:0007669"/>
    <property type="project" value="InterPro"/>
</dbReference>
<evidence type="ECO:0000256" key="1">
    <source>
        <dbReference type="SAM" id="Phobius"/>
    </source>
</evidence>
<dbReference type="STRING" id="234267.Acid_1188"/>
<dbReference type="eggNOG" id="COG1835">
    <property type="taxonomic scope" value="Bacteria"/>
</dbReference>
<evidence type="ECO:0000313" key="4">
    <source>
        <dbReference type="EMBL" id="ABJ82182.1"/>
    </source>
</evidence>
<accession>Q029U4</accession>
<dbReference type="InterPro" id="IPR043968">
    <property type="entry name" value="SGNH"/>
</dbReference>
<feature type="transmembrane region" description="Helical" evidence="1">
    <location>
        <begin position="163"/>
        <end position="185"/>
    </location>
</feature>
<keyword evidence="1" id="KW-0472">Membrane</keyword>
<dbReference type="KEGG" id="sus:Acid_1188"/>
<keyword evidence="4" id="KW-0808">Transferase</keyword>
<dbReference type="HOGENOM" id="CLU_005679_10_4_0"/>
<feature type="transmembrane region" description="Helical" evidence="1">
    <location>
        <begin position="378"/>
        <end position="405"/>
    </location>
</feature>
<dbReference type="Pfam" id="PF01757">
    <property type="entry name" value="Acyl_transf_3"/>
    <property type="match status" value="1"/>
</dbReference>
<dbReference type="PANTHER" id="PTHR23028">
    <property type="entry name" value="ACETYLTRANSFERASE"/>
    <property type="match status" value="1"/>
</dbReference>
<dbReference type="GO" id="GO:0009103">
    <property type="term" value="P:lipopolysaccharide biosynthetic process"/>
    <property type="evidence" value="ECO:0007669"/>
    <property type="project" value="TreeGrafter"/>
</dbReference>
<feature type="transmembrane region" description="Helical" evidence="1">
    <location>
        <begin position="275"/>
        <end position="298"/>
    </location>
</feature>
<sequence>MFPALCYRQYSFNTSGRLNQFTTELKISRDAISYRPDIDGLRAVAVSAVLIFHFFPPKLPGGFVGVDIFFVISGFLITGIILRELDAGKFTFRGFYSRRIRRIFPSLALVLTVTLVAGWATLLPSELQQLAQHTLGGAGFIANVMFWREAGYFDAAAQSKPLLHLWSLGIEEQFYIAWPLLLAAVFGRIRRLLPIVGALVLLSFLLNVATVVHYPEAVYYDPATRMWELLIGAGLARYLAGARKVEGAASEIASIVGSILIAASLLLTTEQRPFPGWWAVLPTVGAALMILAGGGAWLNRKVLATRGFVLVGLISYPLYLWHWPLLTYFRLIDDSDWNLPYSTSRWIRLGLLALAVILSWATWRFWETPLRNAKRTRGMATVPLLIGLMIGICVVGSLCVASVVMPRLASPVTIRMEEAITDWEEPTPSNYKADVFQTTVLRSSNPDVTLFVGDSHATQYLPRVRAVLARNPALPSVAFAVHASCPPMPGLNRGAPGFDCPKFYRFWTAEAEHAKTVVISAYWETFFAHRKVPFEPSVWLGLVTASGVPADERDVDRSLTELSATISKWIASGKRVVIISSNPASRTFNPLSAMRRLGKADLALMEPVRQEDMKRFQRPVEEHLAALAKSGAEIIWPADFLCHAGVCSPLDPQGNLMYMDSNHLRASFTAQRANFIDDLLRPRPESAACLAGAR</sequence>
<protein>
    <submittedName>
        <fullName evidence="4">Acyltransferase 3</fullName>
    </submittedName>
</protein>
<feature type="transmembrane region" description="Helical" evidence="1">
    <location>
        <begin position="103"/>
        <end position="122"/>
    </location>
</feature>
<feature type="transmembrane region" description="Helical" evidence="1">
    <location>
        <begin position="192"/>
        <end position="212"/>
    </location>
</feature>
<dbReference type="GO" id="GO:0016020">
    <property type="term" value="C:membrane"/>
    <property type="evidence" value="ECO:0007669"/>
    <property type="project" value="TreeGrafter"/>
</dbReference>
<evidence type="ECO:0000259" key="3">
    <source>
        <dbReference type="Pfam" id="PF19040"/>
    </source>
</evidence>
<feature type="domain" description="Acyltransferase 3" evidence="2">
    <location>
        <begin position="37"/>
        <end position="364"/>
    </location>
</feature>
<dbReference type="PANTHER" id="PTHR23028:SF53">
    <property type="entry name" value="ACYL_TRANSF_3 DOMAIN-CONTAINING PROTEIN"/>
    <property type="match status" value="1"/>
</dbReference>
<keyword evidence="1" id="KW-0812">Transmembrane</keyword>
<proteinExistence type="predicted"/>